<dbReference type="InterPro" id="IPR036157">
    <property type="entry name" value="dUTPase-like_sf"/>
</dbReference>
<sequence>MPFESVIITGTSCAGKSTIAQKLCNEVGICFEQVKAITTRDRRQDDLNYEYVSNEEFDQLLAGQNLLVNSTYRGKKYGIKKEEYNKLLRQNKIPLLIITPVSAAELLAENQEKYMSIFLDSQDDILLDRLIERSSNTPDKKTKKSFFEQNEIDRRYQDKAHYIVNNIDLESTVSLITLLWKYQNCGGALSQKIITSMIKCGMLLRNADPKMVKGASYDLRLGDEYYYDGKIQKLSDKKPFLTIEPYDYAVVSCMETAWMPRDIIAKFGLTVGLFCQGVILSNGPQIDPGFRGTLFCLLFNTSNRAVHLKRGKHYATIEFNKLIGYAGPYEGKYQGKTHIIDYIPENALHGAINELKKEVEQLKTESRIMQNIYLGVVALMFAIISILLVIK</sequence>
<evidence type="ECO:0000313" key="12">
    <source>
        <dbReference type="Proteomes" id="UP000729290"/>
    </source>
</evidence>
<keyword evidence="9" id="KW-0472">Membrane</keyword>
<name>A0ABS2GBS1_9FIRM</name>
<organism evidence="11 12">
    <name type="scientific">Anaerotignum lactatifermentans</name>
    <dbReference type="NCBI Taxonomy" id="160404"/>
    <lineage>
        <taxon>Bacteria</taxon>
        <taxon>Bacillati</taxon>
        <taxon>Bacillota</taxon>
        <taxon>Clostridia</taxon>
        <taxon>Lachnospirales</taxon>
        <taxon>Anaerotignaceae</taxon>
        <taxon>Anaerotignum</taxon>
    </lineage>
</organism>
<dbReference type="SUPFAM" id="SSF52540">
    <property type="entry name" value="P-loop containing nucleoside triphosphate hydrolases"/>
    <property type="match status" value="1"/>
</dbReference>
<keyword evidence="9" id="KW-0812">Transmembrane</keyword>
<evidence type="ECO:0000256" key="2">
    <source>
        <dbReference type="ARBA" id="ARBA00005790"/>
    </source>
</evidence>
<dbReference type="PANTHER" id="PTHR23117:SF13">
    <property type="entry name" value="GUANYLATE KINASE"/>
    <property type="match status" value="1"/>
</dbReference>
<dbReference type="Gene3D" id="3.40.50.300">
    <property type="entry name" value="P-loop containing nucleotide triphosphate hydrolases"/>
    <property type="match status" value="1"/>
</dbReference>
<proteinExistence type="inferred from homology"/>
<evidence type="ECO:0000256" key="6">
    <source>
        <dbReference type="ARBA" id="ARBA00023080"/>
    </source>
</evidence>
<evidence type="ECO:0000256" key="8">
    <source>
        <dbReference type="SAM" id="Coils"/>
    </source>
</evidence>
<feature type="transmembrane region" description="Helical" evidence="9">
    <location>
        <begin position="372"/>
        <end position="390"/>
    </location>
</feature>
<dbReference type="InterPro" id="IPR027417">
    <property type="entry name" value="P-loop_NTPase"/>
</dbReference>
<protein>
    <submittedName>
        <fullName evidence="11">AAA family ATPase</fullName>
    </submittedName>
</protein>
<dbReference type="Gene3D" id="2.70.40.10">
    <property type="match status" value="1"/>
</dbReference>
<keyword evidence="5" id="KW-0378">Hydrolase</keyword>
<keyword evidence="12" id="KW-1185">Reference proteome</keyword>
<comment type="caution">
    <text evidence="11">The sequence shown here is derived from an EMBL/GenBank/DDBJ whole genome shotgun (WGS) entry which is preliminary data.</text>
</comment>
<evidence type="ECO:0000256" key="5">
    <source>
        <dbReference type="ARBA" id="ARBA00022801"/>
    </source>
</evidence>
<dbReference type="InterPro" id="IPR008144">
    <property type="entry name" value="Guanylate_kin-like_dom"/>
</dbReference>
<dbReference type="PANTHER" id="PTHR23117">
    <property type="entry name" value="GUANYLATE KINASE-RELATED"/>
    <property type="match status" value="1"/>
</dbReference>
<comment type="similarity">
    <text evidence="2">Belongs to the guanylate kinase family.</text>
</comment>
<evidence type="ECO:0000313" key="11">
    <source>
        <dbReference type="EMBL" id="MBM6878155.1"/>
    </source>
</evidence>
<evidence type="ECO:0000256" key="7">
    <source>
        <dbReference type="ARBA" id="ARBA00048594"/>
    </source>
</evidence>
<keyword evidence="8" id="KW-0175">Coiled coil</keyword>
<dbReference type="InterPro" id="IPR011962">
    <property type="entry name" value="dCTP_deaminase"/>
</dbReference>
<comment type="function">
    <text evidence="1">Essential for recycling GMP and indirectly, cGMP.</text>
</comment>
<feature type="coiled-coil region" evidence="8">
    <location>
        <begin position="345"/>
        <end position="372"/>
    </location>
</feature>
<keyword evidence="4" id="KW-0418">Kinase</keyword>
<keyword evidence="9" id="KW-1133">Transmembrane helix</keyword>
<reference evidence="11 12" key="1">
    <citation type="journal article" date="2021" name="Sci. Rep.">
        <title>The distribution of antibiotic resistance genes in chicken gut microbiota commensals.</title>
        <authorList>
            <person name="Juricova H."/>
            <person name="Matiasovicova J."/>
            <person name="Kubasova T."/>
            <person name="Cejkova D."/>
            <person name="Rychlik I."/>
        </authorList>
    </citation>
    <scope>NUCLEOTIDE SEQUENCE [LARGE SCALE GENOMIC DNA]</scope>
    <source>
        <strain evidence="11 12">An431b</strain>
    </source>
</reference>
<feature type="domain" description="Guanylate kinase-like" evidence="10">
    <location>
        <begin position="3"/>
        <end position="181"/>
    </location>
</feature>
<keyword evidence="6" id="KW-0546">Nucleotide metabolism</keyword>
<evidence type="ECO:0000259" key="10">
    <source>
        <dbReference type="PROSITE" id="PS50052"/>
    </source>
</evidence>
<evidence type="ECO:0000256" key="9">
    <source>
        <dbReference type="SAM" id="Phobius"/>
    </source>
</evidence>
<keyword evidence="3" id="KW-0808">Transferase</keyword>
<evidence type="ECO:0000256" key="3">
    <source>
        <dbReference type="ARBA" id="ARBA00022679"/>
    </source>
</evidence>
<dbReference type="PROSITE" id="PS50052">
    <property type="entry name" value="GUANYLATE_KINASE_2"/>
    <property type="match status" value="1"/>
</dbReference>
<dbReference type="Proteomes" id="UP000729290">
    <property type="component" value="Unassembled WGS sequence"/>
</dbReference>
<evidence type="ECO:0000256" key="4">
    <source>
        <dbReference type="ARBA" id="ARBA00022777"/>
    </source>
</evidence>
<dbReference type="EMBL" id="JACSNV010000010">
    <property type="protein sequence ID" value="MBM6878155.1"/>
    <property type="molecule type" value="Genomic_DNA"/>
</dbReference>
<dbReference type="CDD" id="cd07557">
    <property type="entry name" value="trimeric_dUTPase"/>
    <property type="match status" value="1"/>
</dbReference>
<gene>
    <name evidence="11" type="ORF">H9X83_08275</name>
</gene>
<dbReference type="RefSeq" id="WP_205133834.1">
    <property type="nucleotide sequence ID" value="NZ_JACSNT010000009.1"/>
</dbReference>
<evidence type="ECO:0000256" key="1">
    <source>
        <dbReference type="ARBA" id="ARBA00003531"/>
    </source>
</evidence>
<dbReference type="SMART" id="SM00072">
    <property type="entry name" value="GuKc"/>
    <property type="match status" value="1"/>
</dbReference>
<dbReference type="InterPro" id="IPR033704">
    <property type="entry name" value="dUTPase_trimeric"/>
</dbReference>
<accession>A0ABS2GBS1</accession>
<comment type="catalytic activity">
    <reaction evidence="7">
        <text>GMP + ATP = GDP + ADP</text>
        <dbReference type="Rhea" id="RHEA:20780"/>
        <dbReference type="ChEBI" id="CHEBI:30616"/>
        <dbReference type="ChEBI" id="CHEBI:58115"/>
        <dbReference type="ChEBI" id="CHEBI:58189"/>
        <dbReference type="ChEBI" id="CHEBI:456216"/>
        <dbReference type="EC" id="2.7.4.8"/>
    </reaction>
</comment>
<dbReference type="Pfam" id="PF00625">
    <property type="entry name" value="Guanylate_kin"/>
    <property type="match status" value="1"/>
</dbReference>
<dbReference type="Pfam" id="PF22769">
    <property type="entry name" value="DCD"/>
    <property type="match status" value="1"/>
</dbReference>
<dbReference type="InterPro" id="IPR008145">
    <property type="entry name" value="GK/Ca_channel_bsu"/>
</dbReference>
<dbReference type="SUPFAM" id="SSF51283">
    <property type="entry name" value="dUTPase-like"/>
    <property type="match status" value="1"/>
</dbReference>